<organism evidence="1">
    <name type="scientific">Solanum chacoense</name>
    <name type="common">Chaco potato</name>
    <dbReference type="NCBI Taxonomy" id="4108"/>
    <lineage>
        <taxon>Eukaryota</taxon>
        <taxon>Viridiplantae</taxon>
        <taxon>Streptophyta</taxon>
        <taxon>Embryophyta</taxon>
        <taxon>Tracheophyta</taxon>
        <taxon>Spermatophyta</taxon>
        <taxon>Magnoliopsida</taxon>
        <taxon>eudicotyledons</taxon>
        <taxon>Gunneridae</taxon>
        <taxon>Pentapetalae</taxon>
        <taxon>asterids</taxon>
        <taxon>lamiids</taxon>
        <taxon>Solanales</taxon>
        <taxon>Solanaceae</taxon>
        <taxon>Solanoideae</taxon>
        <taxon>Solaneae</taxon>
        <taxon>Solanum</taxon>
    </lineage>
</organism>
<proteinExistence type="predicted"/>
<name>A0A0V0GIF3_SOLCH</name>
<sequence length="71" mass="8189">DPYKISLLSICGNIYFLQYFSHSNGIPLTSVIFHKYSRKVNIKGKSIQYESLLLNPTTFKSKSFYSLFTNS</sequence>
<dbReference type="EMBL" id="GEDG01039657">
    <property type="protein sequence ID" value="JAP07030.1"/>
    <property type="molecule type" value="Transcribed_RNA"/>
</dbReference>
<accession>A0A0V0GIF3</accession>
<dbReference type="AlphaFoldDB" id="A0A0V0GIF3"/>
<evidence type="ECO:0000313" key="1">
    <source>
        <dbReference type="EMBL" id="JAP07030.1"/>
    </source>
</evidence>
<reference evidence="1" key="1">
    <citation type="submission" date="2015-12" db="EMBL/GenBank/DDBJ databases">
        <title>Gene expression during late stages of embryo sac development: a critical building block for successful pollen-pistil interactions.</title>
        <authorList>
            <person name="Liu Y."/>
            <person name="Joly V."/>
            <person name="Sabar M."/>
            <person name="Matton D.P."/>
        </authorList>
    </citation>
    <scope>NUCLEOTIDE SEQUENCE</scope>
</reference>
<protein>
    <submittedName>
        <fullName evidence="1">Putative ovule protein</fullName>
    </submittedName>
</protein>
<feature type="non-terminal residue" evidence="1">
    <location>
        <position position="1"/>
    </location>
</feature>